<dbReference type="EMBL" id="CP003098">
    <property type="protein sequence ID" value="AET34291.1"/>
    <property type="molecule type" value="Genomic_DNA"/>
</dbReference>
<dbReference type="BioCyc" id="PSP1104324:GJSN-2853-MONOMER"/>
<name>G7VG92_9CREN</name>
<gene>
    <name evidence="1" type="ORF">P186_2915</name>
</gene>
<keyword evidence="2" id="KW-1185">Reference proteome</keyword>
<dbReference type="KEGG" id="pyr:P186_2915"/>
<accession>G7VG92</accession>
<dbReference type="HOGENOM" id="CLU_2662519_0_0_2"/>
<dbReference type="AlphaFoldDB" id="G7VG92"/>
<protein>
    <submittedName>
        <fullName evidence="1">Uncharacterized protein</fullName>
    </submittedName>
</protein>
<evidence type="ECO:0000313" key="2">
    <source>
        <dbReference type="Proteomes" id="UP000005867"/>
    </source>
</evidence>
<organism evidence="1 2">
    <name type="scientific">Pyrobaculum ferrireducens</name>
    <dbReference type="NCBI Taxonomy" id="1104324"/>
    <lineage>
        <taxon>Archaea</taxon>
        <taxon>Thermoproteota</taxon>
        <taxon>Thermoprotei</taxon>
        <taxon>Thermoproteales</taxon>
        <taxon>Thermoproteaceae</taxon>
        <taxon>Pyrobaculum</taxon>
    </lineage>
</organism>
<dbReference type="STRING" id="1104324.P186_2915"/>
<dbReference type="Proteomes" id="UP000005867">
    <property type="component" value="Chromosome"/>
</dbReference>
<evidence type="ECO:0000313" key="1">
    <source>
        <dbReference type="EMBL" id="AET34291.1"/>
    </source>
</evidence>
<sequence>MPFYGMLAVYGGCIDHPEVVCVKSREELLSHVGRCFLVVVGDEALARELGAAFFADEEWAEFARFFQEAVGRGRA</sequence>
<reference evidence="1 2" key="1">
    <citation type="journal article" date="2012" name="J. Bacteriol.">
        <title>Complete genome sequence of strain 1860, a crenarchaeon of the genus pyrobaculum able to grow with various electron acceptors.</title>
        <authorList>
            <person name="Mardanov A.V."/>
            <person name="Gumerov V.M."/>
            <person name="Slobodkina G.B."/>
            <person name="Beletsky A.V."/>
            <person name="Bonch-Osmolovskaya E.A."/>
            <person name="Ravin N.V."/>
            <person name="Skryabin K.G."/>
        </authorList>
    </citation>
    <scope>NUCLEOTIDE SEQUENCE [LARGE SCALE GENOMIC DNA]</scope>
    <source>
        <strain evidence="1 2">1860</strain>
    </source>
</reference>
<proteinExistence type="predicted"/>
<dbReference type="eggNOG" id="arCOG07065">
    <property type="taxonomic scope" value="Archaea"/>
</dbReference>